<reference evidence="3 4" key="1">
    <citation type="journal article" date="2004" name="PLoS Biol.">
        <title>Genomic insights into methanotrophy: the complete genome sequence of Methylococcus capsulatus (Bath).</title>
        <authorList>
            <person name="Ward N.L."/>
            <person name="Larsen O."/>
            <person name="Sakwa J."/>
            <person name="Bruseth L."/>
            <person name="Khouri H.M."/>
            <person name="Durkin A.S."/>
            <person name="Dimitrov G."/>
            <person name="Jiang L."/>
            <person name="Scanlan D."/>
            <person name="Kang K.H."/>
            <person name="Lewis M.R."/>
            <person name="Nelson K.E."/>
            <person name="Methe B.A."/>
            <person name="Wu M."/>
            <person name="Heidelberg J.F."/>
            <person name="Paulsen I.T."/>
            <person name="Fouts D.E."/>
            <person name="Ravel J."/>
            <person name="Tettelin H."/>
            <person name="Ren Q."/>
            <person name="Read T.D."/>
            <person name="DeBoy R.T."/>
            <person name="Seshadri R."/>
            <person name="Salzberg S.L."/>
            <person name="Jensen H.B."/>
            <person name="Birkeland N.K."/>
            <person name="Nelson W.C."/>
            <person name="Dodson R.J."/>
            <person name="Grindhaug S.H."/>
            <person name="Holt I.E."/>
            <person name="Eidhammer I."/>
            <person name="Jonasen I."/>
            <person name="Vanaken S."/>
            <person name="Utterback T.R."/>
            <person name="Feldblyum T.V."/>
            <person name="Fraser C.M."/>
            <person name="Lillehaug J.R."/>
            <person name="Eisen J.A."/>
        </authorList>
    </citation>
    <scope>NUCLEOTIDE SEQUENCE [LARGE SCALE GENOMIC DNA]</scope>
    <source>
        <strain evidence="4">ATCC 33009 / NCIMB 11132 / Bath</strain>
    </source>
</reference>
<dbReference type="InterPro" id="IPR003497">
    <property type="entry name" value="BRO_N_domain"/>
</dbReference>
<dbReference type="eggNOG" id="COG3645">
    <property type="taxonomic scope" value="Bacteria"/>
</dbReference>
<dbReference type="GeneID" id="88222384"/>
<gene>
    <name evidence="3" type="ordered locus">MCA0033</name>
</gene>
<protein>
    <submittedName>
        <fullName evidence="3">DNA-damage-inducible protein D</fullName>
    </submittedName>
</protein>
<dbReference type="STRING" id="243233.MCA0033"/>
<evidence type="ECO:0000313" key="3">
    <source>
        <dbReference type="EMBL" id="AAU90849.1"/>
    </source>
</evidence>
<dbReference type="AlphaFoldDB" id="Q60CS7"/>
<proteinExistence type="predicted"/>
<evidence type="ECO:0000313" key="4">
    <source>
        <dbReference type="Proteomes" id="UP000006821"/>
    </source>
</evidence>
<feature type="domain" description="Bro-N" evidence="2">
    <location>
        <begin position="24"/>
        <end position="115"/>
    </location>
</feature>
<evidence type="ECO:0000256" key="1">
    <source>
        <dbReference type="SAM" id="MobiDB-lite"/>
    </source>
</evidence>
<dbReference type="EMBL" id="AE017282">
    <property type="protein sequence ID" value="AAU90849.1"/>
    <property type="molecule type" value="Genomic_DNA"/>
</dbReference>
<feature type="region of interest" description="Disordered" evidence="1">
    <location>
        <begin position="266"/>
        <end position="295"/>
    </location>
</feature>
<dbReference type="NCBIfam" id="NF008573">
    <property type="entry name" value="PRK11525.1"/>
    <property type="match status" value="1"/>
</dbReference>
<organism evidence="3 4">
    <name type="scientific">Methylococcus capsulatus (strain ATCC 33009 / NCIMB 11132 / Bath)</name>
    <dbReference type="NCBI Taxonomy" id="243233"/>
    <lineage>
        <taxon>Bacteria</taxon>
        <taxon>Pseudomonadati</taxon>
        <taxon>Pseudomonadota</taxon>
        <taxon>Gammaproteobacteria</taxon>
        <taxon>Methylococcales</taxon>
        <taxon>Methylococcaceae</taxon>
        <taxon>Methylococcus</taxon>
    </lineage>
</organism>
<dbReference type="Proteomes" id="UP000006821">
    <property type="component" value="Chromosome"/>
</dbReference>
<sequence>MPKKTDIAIAGPSFEDLKQTNAHGAEYWSARELQPLLGYSQWRRFEQAIERAITSCKESGNSPEHHFAGAGKPITGGKGAVQVVDDYHLSRFACYLIAQNGDPRKPEIAQAQKYFAIQTRRQELSDQAAADLERLELRKQTAEEFKALSGAAQQAGVQSKMFGVFHDAGYKGLYGGLGRDAIKQRKAIPDKDNLLDRMNATELAANQFRMTQTRDKLARDGVRSQAQAIQTHEQVGREVRAAIQRIGGTLPEDIPAAEHIKEVEKRLKSATPRLTLDERDAGGLTGGKPDKNETP</sequence>
<evidence type="ECO:0000259" key="2">
    <source>
        <dbReference type="Pfam" id="PF02498"/>
    </source>
</evidence>
<dbReference type="HOGENOM" id="CLU_065349_0_0_6"/>
<accession>Q60CS7</accession>
<dbReference type="Pfam" id="PF02498">
    <property type="entry name" value="Bro-N"/>
    <property type="match status" value="1"/>
</dbReference>
<dbReference type="KEGG" id="mca:MCA0033"/>
<dbReference type="RefSeq" id="WP_010959405.1">
    <property type="nucleotide sequence ID" value="NC_002977.6"/>
</dbReference>
<name>Q60CS7_METCA</name>